<evidence type="ECO:0000256" key="3">
    <source>
        <dbReference type="ARBA" id="ARBA00022723"/>
    </source>
</evidence>
<keyword evidence="5" id="KW-0378">Hydrolase</keyword>
<dbReference type="PANTHER" id="PTHR47466">
    <property type="match status" value="1"/>
</dbReference>
<sequence>MKTNTIIRQTLLVTALVFTCYTNAQQPKGFGKTIENPCSATQYDNYLKTAKGRTQTEAQFEQWLAPKIEDLRRNKTLQKSGNNVVTLPIVVHVIHDGDAIGENENISDEQVLSQITVFNNDFRRLLDSPGYVEGNAGTDTEIEFCLAQRDPDGNPTNGIDRIYRNKASWGMTAIETQLKPETQWDPEKYINIWVCNFGGDLYGVGGYAFFPEGSGLEGLEGAESYAENDGVTMYYKCFGSSDLAPEGIYIPGMDKGRAAVHEMGHFFGLRHIWGDGEDCTATDYCEDTPNAIAMNISCGPVDSCPDDPGFDMIENYMDYTPDECKSIFTQNQKERMWATLQNAQRRGTLITSDACQAPTAGLNNNQLQGINIYPNPARDILNITSDITGVTGSYEIYNTLGQSIISKNITFEDALSIDISALSQGIYILKLNREGKTKTLKFIKE</sequence>
<dbReference type="CDD" id="cd04275">
    <property type="entry name" value="ZnMc_pappalysin_like"/>
    <property type="match status" value="1"/>
</dbReference>
<proteinExistence type="inferred from homology"/>
<keyword evidence="7" id="KW-0482">Metalloprotease</keyword>
<evidence type="ECO:0000313" key="12">
    <source>
        <dbReference type="EMBL" id="MFD2603168.1"/>
    </source>
</evidence>
<protein>
    <submittedName>
        <fullName evidence="12">T9SS type A sorting domain-containing protein</fullName>
    </submittedName>
</protein>
<dbReference type="Pfam" id="PF18962">
    <property type="entry name" value="Por_Secre_tail"/>
    <property type="match status" value="1"/>
</dbReference>
<dbReference type="InterPro" id="IPR026444">
    <property type="entry name" value="Secre_tail"/>
</dbReference>
<feature type="chain" id="PRO_5045969434" evidence="9">
    <location>
        <begin position="25"/>
        <end position="445"/>
    </location>
</feature>
<organism evidence="12 13">
    <name type="scientific">Flavobacterium suzhouense</name>
    <dbReference type="NCBI Taxonomy" id="1529638"/>
    <lineage>
        <taxon>Bacteria</taxon>
        <taxon>Pseudomonadati</taxon>
        <taxon>Bacteroidota</taxon>
        <taxon>Flavobacteriia</taxon>
        <taxon>Flavobacteriales</taxon>
        <taxon>Flavobacteriaceae</taxon>
        <taxon>Flavobacterium</taxon>
    </lineage>
</organism>
<dbReference type="SUPFAM" id="SSF55486">
    <property type="entry name" value="Metalloproteases ('zincins'), catalytic domain"/>
    <property type="match status" value="1"/>
</dbReference>
<accession>A0ABW5NWH6</accession>
<evidence type="ECO:0000259" key="11">
    <source>
        <dbReference type="Pfam" id="PF18962"/>
    </source>
</evidence>
<name>A0ABW5NWH6_9FLAO</name>
<evidence type="ECO:0000256" key="4">
    <source>
        <dbReference type="ARBA" id="ARBA00022729"/>
    </source>
</evidence>
<evidence type="ECO:0000256" key="5">
    <source>
        <dbReference type="ARBA" id="ARBA00022801"/>
    </source>
</evidence>
<feature type="signal peptide" evidence="9">
    <location>
        <begin position="1"/>
        <end position="24"/>
    </location>
</feature>
<dbReference type="RefSeq" id="WP_379821810.1">
    <property type="nucleotide sequence ID" value="NZ_JBHUMD010000027.1"/>
</dbReference>
<keyword evidence="3" id="KW-0479">Metal-binding</keyword>
<dbReference type="Proteomes" id="UP001597480">
    <property type="component" value="Unassembled WGS sequence"/>
</dbReference>
<evidence type="ECO:0000256" key="1">
    <source>
        <dbReference type="ARBA" id="ARBA00008721"/>
    </source>
</evidence>
<dbReference type="Gene3D" id="3.40.390.10">
    <property type="entry name" value="Collagenase (Catalytic Domain)"/>
    <property type="match status" value="1"/>
</dbReference>
<evidence type="ECO:0000256" key="2">
    <source>
        <dbReference type="ARBA" id="ARBA00022670"/>
    </source>
</evidence>
<keyword evidence="13" id="KW-1185">Reference proteome</keyword>
<dbReference type="InterPro" id="IPR008754">
    <property type="entry name" value="Peptidase_M43"/>
</dbReference>
<dbReference type="EMBL" id="JBHUMD010000027">
    <property type="protein sequence ID" value="MFD2603168.1"/>
    <property type="molecule type" value="Genomic_DNA"/>
</dbReference>
<keyword evidence="8" id="KW-1015">Disulfide bond</keyword>
<keyword evidence="6" id="KW-0862">Zinc</keyword>
<dbReference type="Pfam" id="PF05572">
    <property type="entry name" value="Peptidase_M43"/>
    <property type="match status" value="1"/>
</dbReference>
<evidence type="ECO:0000256" key="6">
    <source>
        <dbReference type="ARBA" id="ARBA00022833"/>
    </source>
</evidence>
<dbReference type="InterPro" id="IPR024079">
    <property type="entry name" value="MetalloPept_cat_dom_sf"/>
</dbReference>
<comment type="caution">
    <text evidence="12">The sequence shown here is derived from an EMBL/GenBank/DDBJ whole genome shotgun (WGS) entry which is preliminary data.</text>
</comment>
<comment type="similarity">
    <text evidence="1">Belongs to the peptidase M43B family.</text>
</comment>
<feature type="domain" description="Secretion system C-terminal sorting" evidence="11">
    <location>
        <begin position="372"/>
        <end position="443"/>
    </location>
</feature>
<evidence type="ECO:0000259" key="10">
    <source>
        <dbReference type="Pfam" id="PF05572"/>
    </source>
</evidence>
<dbReference type="NCBIfam" id="TIGR04183">
    <property type="entry name" value="Por_Secre_tail"/>
    <property type="match status" value="1"/>
</dbReference>
<evidence type="ECO:0000256" key="7">
    <source>
        <dbReference type="ARBA" id="ARBA00023049"/>
    </source>
</evidence>
<keyword evidence="4 9" id="KW-0732">Signal</keyword>
<keyword evidence="2" id="KW-0645">Protease</keyword>
<evidence type="ECO:0000313" key="13">
    <source>
        <dbReference type="Proteomes" id="UP001597480"/>
    </source>
</evidence>
<feature type="domain" description="Peptidase M43 pregnancy-associated plasma-A" evidence="10">
    <location>
        <begin position="181"/>
        <end position="340"/>
    </location>
</feature>
<evidence type="ECO:0000256" key="8">
    <source>
        <dbReference type="ARBA" id="ARBA00023157"/>
    </source>
</evidence>
<evidence type="ECO:0000256" key="9">
    <source>
        <dbReference type="SAM" id="SignalP"/>
    </source>
</evidence>
<reference evidence="13" key="1">
    <citation type="journal article" date="2019" name="Int. J. Syst. Evol. Microbiol.">
        <title>The Global Catalogue of Microorganisms (GCM) 10K type strain sequencing project: providing services to taxonomists for standard genome sequencing and annotation.</title>
        <authorList>
            <consortium name="The Broad Institute Genomics Platform"/>
            <consortium name="The Broad Institute Genome Sequencing Center for Infectious Disease"/>
            <person name="Wu L."/>
            <person name="Ma J."/>
        </authorList>
    </citation>
    <scope>NUCLEOTIDE SEQUENCE [LARGE SCALE GENOMIC DNA]</scope>
    <source>
        <strain evidence="13">KCTC 42107</strain>
    </source>
</reference>
<gene>
    <name evidence="12" type="ORF">ACFSR3_13985</name>
</gene>
<dbReference type="PANTHER" id="PTHR47466:SF1">
    <property type="entry name" value="METALLOPROTEASE MEP1 (AFU_ORTHOLOGUE AFUA_1G07730)-RELATED"/>
    <property type="match status" value="1"/>
</dbReference>